<organism evidence="2 3">
    <name type="scientific">Bipolaris victoriae (strain FI3)</name>
    <name type="common">Victoria blight of oats agent</name>
    <name type="synonym">Cochliobolus victoriae</name>
    <dbReference type="NCBI Taxonomy" id="930091"/>
    <lineage>
        <taxon>Eukaryota</taxon>
        <taxon>Fungi</taxon>
        <taxon>Dikarya</taxon>
        <taxon>Ascomycota</taxon>
        <taxon>Pezizomycotina</taxon>
        <taxon>Dothideomycetes</taxon>
        <taxon>Pleosporomycetidae</taxon>
        <taxon>Pleosporales</taxon>
        <taxon>Pleosporineae</taxon>
        <taxon>Pleosporaceae</taxon>
        <taxon>Bipolaris</taxon>
    </lineage>
</organism>
<feature type="transmembrane region" description="Helical" evidence="1">
    <location>
        <begin position="65"/>
        <end position="92"/>
    </location>
</feature>
<evidence type="ECO:0000256" key="1">
    <source>
        <dbReference type="SAM" id="Phobius"/>
    </source>
</evidence>
<protein>
    <submittedName>
        <fullName evidence="2">Uncharacterized protein</fullName>
    </submittedName>
</protein>
<feature type="transmembrane region" description="Helical" evidence="1">
    <location>
        <begin position="371"/>
        <end position="391"/>
    </location>
</feature>
<proteinExistence type="predicted"/>
<keyword evidence="1" id="KW-0812">Transmembrane</keyword>
<dbReference type="OrthoDB" id="4768051at2759"/>
<keyword evidence="3" id="KW-1185">Reference proteome</keyword>
<dbReference type="HOGENOM" id="CLU_499647_0_0_1"/>
<evidence type="ECO:0000313" key="3">
    <source>
        <dbReference type="Proteomes" id="UP000054337"/>
    </source>
</evidence>
<dbReference type="RefSeq" id="XP_014561713.1">
    <property type="nucleotide sequence ID" value="XM_014706227.1"/>
</dbReference>
<dbReference type="EMBL" id="KI968695">
    <property type="protein sequence ID" value="EUN32084.1"/>
    <property type="molecule type" value="Genomic_DNA"/>
</dbReference>
<gene>
    <name evidence="2" type="ORF">COCVIDRAFT_85780</name>
</gene>
<reference evidence="2 3" key="1">
    <citation type="journal article" date="2013" name="PLoS Genet.">
        <title>Comparative genome structure, secondary metabolite, and effector coding capacity across Cochliobolus pathogens.</title>
        <authorList>
            <person name="Condon B.J."/>
            <person name="Leng Y."/>
            <person name="Wu D."/>
            <person name="Bushley K.E."/>
            <person name="Ohm R.A."/>
            <person name="Otillar R."/>
            <person name="Martin J."/>
            <person name="Schackwitz W."/>
            <person name="Grimwood J."/>
            <person name="MohdZainudin N."/>
            <person name="Xue C."/>
            <person name="Wang R."/>
            <person name="Manning V.A."/>
            <person name="Dhillon B."/>
            <person name="Tu Z.J."/>
            <person name="Steffenson B.J."/>
            <person name="Salamov A."/>
            <person name="Sun H."/>
            <person name="Lowry S."/>
            <person name="LaButti K."/>
            <person name="Han J."/>
            <person name="Copeland A."/>
            <person name="Lindquist E."/>
            <person name="Barry K."/>
            <person name="Schmutz J."/>
            <person name="Baker S.E."/>
            <person name="Ciuffetti L.M."/>
            <person name="Grigoriev I.V."/>
            <person name="Zhong S."/>
            <person name="Turgeon B.G."/>
        </authorList>
    </citation>
    <scope>NUCLEOTIDE SEQUENCE [LARGE SCALE GENOMIC DNA]</scope>
    <source>
        <strain evidence="2 3">FI3</strain>
    </source>
</reference>
<dbReference type="Proteomes" id="UP000054337">
    <property type="component" value="Unassembled WGS sequence"/>
</dbReference>
<keyword evidence="1" id="KW-1133">Transmembrane helix</keyword>
<sequence>MVECASRYNLIDSSTSESPTETSIDLKDPHARPISRRMHHGSIAMTAVLYSFSLKGVLGRWERRWFSALAIFLSSLVSLSTGSLLGLLGSMIRWPLLARKLYTAVDVDLILGISNPTGAAKLIWIHTVHKRKWCVTTVTVLVYLLANIIGRLSVAAFGLTFDLNEEQRIEYPTSITNWNTKDWGEYVTYSYYLRDYRREEITKSNTSVVHSSSRCSGGTMSLRENQERVVDYGDVIDTAIFDIILKTIYMMEIDCYTCTSHNNSIPGLGLLESSNSNTYNASNLLHRVGHFDYRWQEIGKDTVYGVRSYSDREYDEHFATGLGTPAHLAARLPILAILGADMQLPKVTKIPGASERLFIDVRLKVKLKEPIMVLFCIFGGQILAIGVVLFYCRKVFIRDHTSSLSIARLLKTTMEDVEGMSTCTGEELAEHLDSKGVMMRYGTRRKGDKTLEVDLWDDVEEDFPDAIYS</sequence>
<name>W7EYQ9_BIPV3</name>
<dbReference type="AlphaFoldDB" id="W7EYQ9"/>
<dbReference type="GeneID" id="26258358"/>
<keyword evidence="1" id="KW-0472">Membrane</keyword>
<evidence type="ECO:0000313" key="2">
    <source>
        <dbReference type="EMBL" id="EUN32084.1"/>
    </source>
</evidence>
<feature type="transmembrane region" description="Helical" evidence="1">
    <location>
        <begin position="140"/>
        <end position="161"/>
    </location>
</feature>
<accession>W7EYQ9</accession>